<evidence type="ECO:0000313" key="2">
    <source>
        <dbReference type="Proteomes" id="UP001178662"/>
    </source>
</evidence>
<proteinExistence type="predicted"/>
<name>A0AA95EWQ6_9BACL</name>
<dbReference type="AlphaFoldDB" id="A0AA95EWQ6"/>
<keyword evidence="2" id="KW-1185">Reference proteome</keyword>
<organism evidence="1 2">
    <name type="scientific">Candidatus Cohnella colombiensis</name>
    <dbReference type="NCBI Taxonomy" id="3121368"/>
    <lineage>
        <taxon>Bacteria</taxon>
        <taxon>Bacillati</taxon>
        <taxon>Bacillota</taxon>
        <taxon>Bacilli</taxon>
        <taxon>Bacillales</taxon>
        <taxon>Paenibacillaceae</taxon>
        <taxon>Cohnella</taxon>
    </lineage>
</organism>
<reference evidence="1" key="1">
    <citation type="submission" date="2023-03" db="EMBL/GenBank/DDBJ databases">
        <title>Andean soil-derived lignocellulolytic bacterial consortium as a source of novel taxa and putative plastic-active enzymes.</title>
        <authorList>
            <person name="Diaz-Garcia L."/>
            <person name="Chuvochina M."/>
            <person name="Feuerriegel G."/>
            <person name="Bunk B."/>
            <person name="Sproer C."/>
            <person name="Streit W.R."/>
            <person name="Rodriguez L.M."/>
            <person name="Overmann J."/>
            <person name="Jimenez D.J."/>
        </authorList>
    </citation>
    <scope>NUCLEOTIDE SEQUENCE</scope>
    <source>
        <strain evidence="1">MAG 2441</strain>
    </source>
</reference>
<gene>
    <name evidence="1" type="ORF">P0Y55_12155</name>
</gene>
<protein>
    <submittedName>
        <fullName evidence="1">Uncharacterized protein</fullName>
    </submittedName>
</protein>
<dbReference type="EMBL" id="CP119317">
    <property type="protein sequence ID" value="WEK53337.1"/>
    <property type="molecule type" value="Genomic_DNA"/>
</dbReference>
<evidence type="ECO:0000313" key="1">
    <source>
        <dbReference type="EMBL" id="WEK53337.1"/>
    </source>
</evidence>
<sequence length="142" mass="14632">MPYTFPTDSTGKAGAVVPNAGGNSFHVPVVLYGPDGVTPLSSTQRLPVDSLPVGRSSLKATLQNVTTAGLRERLPSVACSEVTVIARKGNTGSIYVGGSDVSSTVFGVEFKANESFTFPVSNANMIYIDASVSGEGVSYVAL</sequence>
<dbReference type="Proteomes" id="UP001178662">
    <property type="component" value="Chromosome"/>
</dbReference>
<accession>A0AA95EWQ6</accession>